<reference evidence="2" key="1">
    <citation type="journal article" date="2023" name="Mol. Phylogenet. Evol.">
        <title>Genome-scale phylogeny and comparative genomics of the fungal order Sordariales.</title>
        <authorList>
            <person name="Hensen N."/>
            <person name="Bonometti L."/>
            <person name="Westerberg I."/>
            <person name="Brannstrom I.O."/>
            <person name="Guillou S."/>
            <person name="Cros-Aarteil S."/>
            <person name="Calhoun S."/>
            <person name="Haridas S."/>
            <person name="Kuo A."/>
            <person name="Mondo S."/>
            <person name="Pangilinan J."/>
            <person name="Riley R."/>
            <person name="LaButti K."/>
            <person name="Andreopoulos B."/>
            <person name="Lipzen A."/>
            <person name="Chen C."/>
            <person name="Yan M."/>
            <person name="Daum C."/>
            <person name="Ng V."/>
            <person name="Clum A."/>
            <person name="Steindorff A."/>
            <person name="Ohm R.A."/>
            <person name="Martin F."/>
            <person name="Silar P."/>
            <person name="Natvig D.O."/>
            <person name="Lalanne C."/>
            <person name="Gautier V."/>
            <person name="Ament-Velasquez S.L."/>
            <person name="Kruys A."/>
            <person name="Hutchinson M.I."/>
            <person name="Powell A.J."/>
            <person name="Barry K."/>
            <person name="Miller A.N."/>
            <person name="Grigoriev I.V."/>
            <person name="Debuchy R."/>
            <person name="Gladieux P."/>
            <person name="Hiltunen Thoren M."/>
            <person name="Johannesson H."/>
        </authorList>
    </citation>
    <scope>NUCLEOTIDE SEQUENCE [LARGE SCALE GENOMIC DNA]</scope>
    <source>
        <strain evidence="2">CBS 340.73</strain>
    </source>
</reference>
<dbReference type="Proteomes" id="UP001303473">
    <property type="component" value="Unassembled WGS sequence"/>
</dbReference>
<dbReference type="EMBL" id="MU854007">
    <property type="protein sequence ID" value="KAK3934291.1"/>
    <property type="molecule type" value="Genomic_DNA"/>
</dbReference>
<dbReference type="InterPro" id="IPR052158">
    <property type="entry name" value="INH-QAR"/>
</dbReference>
<organism evidence="1 2">
    <name type="scientific">Diplogelasinospora grovesii</name>
    <dbReference type="NCBI Taxonomy" id="303347"/>
    <lineage>
        <taxon>Eukaryota</taxon>
        <taxon>Fungi</taxon>
        <taxon>Dikarya</taxon>
        <taxon>Ascomycota</taxon>
        <taxon>Pezizomycotina</taxon>
        <taxon>Sordariomycetes</taxon>
        <taxon>Sordariomycetidae</taxon>
        <taxon>Sordariales</taxon>
        <taxon>Diplogelasinosporaceae</taxon>
        <taxon>Diplogelasinospora</taxon>
    </lineage>
</organism>
<dbReference type="InterPro" id="IPR029062">
    <property type="entry name" value="Class_I_gatase-like"/>
</dbReference>
<dbReference type="PANTHER" id="PTHR43130">
    <property type="entry name" value="ARAC-FAMILY TRANSCRIPTIONAL REGULATOR"/>
    <property type="match status" value="1"/>
</dbReference>
<proteinExistence type="predicted"/>
<sequence>MTLIGAFAGLSPTPNQCPRILLSICTGAMFPGNLGIFSQRFCTTHWAAYEELTAYIKAAAVRTSSQPGTVIPARFVDSGVNTNGVRITSSGGISCGMDAGLHVVKLRCGEPEASSTAQLLDYAWRKTEGVVFGDDFSAATP</sequence>
<dbReference type="AlphaFoldDB" id="A0AAN6MVK0"/>
<evidence type="ECO:0000313" key="2">
    <source>
        <dbReference type="Proteomes" id="UP001303473"/>
    </source>
</evidence>
<dbReference type="Gene3D" id="3.40.50.880">
    <property type="match status" value="1"/>
</dbReference>
<evidence type="ECO:0000313" key="1">
    <source>
        <dbReference type="EMBL" id="KAK3934291.1"/>
    </source>
</evidence>
<protein>
    <submittedName>
        <fullName evidence="1">ThiJ/PfpI family protein</fullName>
    </submittedName>
</protein>
<dbReference type="PANTHER" id="PTHR43130:SF3">
    <property type="entry name" value="HTH-TYPE TRANSCRIPTIONAL REGULATOR RV1931C"/>
    <property type="match status" value="1"/>
</dbReference>
<dbReference type="SUPFAM" id="SSF52317">
    <property type="entry name" value="Class I glutamine amidotransferase-like"/>
    <property type="match status" value="1"/>
</dbReference>
<gene>
    <name evidence="1" type="ORF">QBC46DRAFT_400241</name>
</gene>
<name>A0AAN6MVK0_9PEZI</name>
<comment type="caution">
    <text evidence="1">The sequence shown here is derived from an EMBL/GenBank/DDBJ whole genome shotgun (WGS) entry which is preliminary data.</text>
</comment>
<keyword evidence="2" id="KW-1185">Reference proteome</keyword>
<accession>A0AAN6MVK0</accession>